<dbReference type="AlphaFoldDB" id="A0A031FS52"/>
<dbReference type="GO" id="GO:0005737">
    <property type="term" value="C:cytoplasm"/>
    <property type="evidence" value="ECO:0007669"/>
    <property type="project" value="UniProtKB-SubCell"/>
</dbReference>
<organism evidence="5 7">
    <name type="scientific">Microbacterium oleivorans</name>
    <dbReference type="NCBI Taxonomy" id="273677"/>
    <lineage>
        <taxon>Bacteria</taxon>
        <taxon>Bacillati</taxon>
        <taxon>Actinomycetota</taxon>
        <taxon>Actinomycetes</taxon>
        <taxon>Micrococcales</taxon>
        <taxon>Microbacteriaceae</taxon>
        <taxon>Microbacterium</taxon>
    </lineage>
</organism>
<comment type="caution">
    <text evidence="5">The sequence shown here is derived from an EMBL/GenBank/DDBJ whole genome shotgun (WGS) entry which is preliminary data.</text>
</comment>
<dbReference type="KEGG" id="moo:BWL13_00036"/>
<dbReference type="SUPFAM" id="SSF50249">
    <property type="entry name" value="Nucleic acid-binding proteins"/>
    <property type="match status" value="1"/>
</dbReference>
<dbReference type="PATRIC" id="fig|273677.3.peg.1626"/>
<gene>
    <name evidence="5" type="ORF">BW34_01643</name>
    <name evidence="6" type="ORF">E2R54_04945</name>
</gene>
<dbReference type="Pfam" id="PF00313">
    <property type="entry name" value="CSD"/>
    <property type="match status" value="1"/>
</dbReference>
<name>A0A031FS52_9MICO</name>
<reference evidence="6 8" key="2">
    <citation type="submission" date="2019-03" db="EMBL/GenBank/DDBJ databases">
        <title>Genome Sequencing and Assembly of Various Microbes Isolated from Partially Reclaimed Soil and Acid Mine Drainage (AMD) Site.</title>
        <authorList>
            <person name="Steinbock B."/>
            <person name="Bechtold R."/>
            <person name="Sevigny J.L."/>
            <person name="Thomas D."/>
            <person name="Cuthill L.R."/>
            <person name="Aveiro Johannsen E.J."/>
            <person name="Thomas K."/>
            <person name="Ghosh A."/>
        </authorList>
    </citation>
    <scope>NUCLEOTIDE SEQUENCE [LARGE SCALE GENOMIC DNA]</scope>
    <source>
        <strain evidence="6 8">F-B2</strain>
    </source>
</reference>
<evidence type="ECO:0000313" key="5">
    <source>
        <dbReference type="EMBL" id="EZP27654.1"/>
    </source>
</evidence>
<dbReference type="PIRSF" id="PIRSF002599">
    <property type="entry name" value="Cold_shock_A"/>
    <property type="match status" value="1"/>
</dbReference>
<dbReference type="CDD" id="cd04458">
    <property type="entry name" value="CSP_CDS"/>
    <property type="match status" value="1"/>
</dbReference>
<dbReference type="InterPro" id="IPR019844">
    <property type="entry name" value="CSD_CS"/>
</dbReference>
<comment type="subcellular location">
    <subcellularLocation>
        <location evidence="1 3">Cytoplasm</location>
    </subcellularLocation>
</comment>
<keyword evidence="7" id="KW-1185">Reference proteome</keyword>
<accession>A0A031FS52</accession>
<dbReference type="PRINTS" id="PR00050">
    <property type="entry name" value="COLDSHOCK"/>
</dbReference>
<proteinExistence type="predicted"/>
<dbReference type="InterPro" id="IPR050181">
    <property type="entry name" value="Cold_shock_domain"/>
</dbReference>
<dbReference type="RefSeq" id="WP_018187833.1">
    <property type="nucleotide sequence ID" value="NZ_CP031421.1"/>
</dbReference>
<dbReference type="OrthoDB" id="7477356at2"/>
<dbReference type="eggNOG" id="COG1278">
    <property type="taxonomic scope" value="Bacteria"/>
</dbReference>
<dbReference type="SMART" id="SM00357">
    <property type="entry name" value="CSP"/>
    <property type="match status" value="1"/>
</dbReference>
<dbReference type="Gene3D" id="2.40.50.140">
    <property type="entry name" value="Nucleic acid-binding proteins"/>
    <property type="match status" value="1"/>
</dbReference>
<dbReference type="PROSITE" id="PS51857">
    <property type="entry name" value="CSD_2"/>
    <property type="match status" value="1"/>
</dbReference>
<dbReference type="InterPro" id="IPR012156">
    <property type="entry name" value="Cold_shock_CspA"/>
</dbReference>
<dbReference type="InterPro" id="IPR002059">
    <property type="entry name" value="CSP_DNA-bd"/>
</dbReference>
<evidence type="ECO:0000313" key="7">
    <source>
        <dbReference type="Proteomes" id="UP000024001"/>
    </source>
</evidence>
<dbReference type="InterPro" id="IPR011129">
    <property type="entry name" value="CSD"/>
</dbReference>
<keyword evidence="2" id="KW-0963">Cytoplasm</keyword>
<evidence type="ECO:0000256" key="3">
    <source>
        <dbReference type="RuleBase" id="RU000408"/>
    </source>
</evidence>
<dbReference type="PANTHER" id="PTHR11544">
    <property type="entry name" value="COLD SHOCK DOMAIN CONTAINING PROTEINS"/>
    <property type="match status" value="1"/>
</dbReference>
<dbReference type="FunFam" id="2.40.50.140:FF:000006">
    <property type="entry name" value="Cold shock protein CspC"/>
    <property type="match status" value="1"/>
</dbReference>
<dbReference type="GeneID" id="91430457"/>
<protein>
    <submittedName>
        <fullName evidence="5">Cold shock protein ScoF</fullName>
    </submittedName>
    <submittedName>
        <fullName evidence="6">Cold-shock protein</fullName>
    </submittedName>
</protein>
<dbReference type="Proteomes" id="UP000295633">
    <property type="component" value="Unassembled WGS sequence"/>
</dbReference>
<evidence type="ECO:0000259" key="4">
    <source>
        <dbReference type="PROSITE" id="PS51857"/>
    </source>
</evidence>
<dbReference type="EMBL" id="JFYO01000005">
    <property type="protein sequence ID" value="EZP27654.1"/>
    <property type="molecule type" value="Genomic_DNA"/>
</dbReference>
<dbReference type="STRING" id="273677.BW34_01643"/>
<evidence type="ECO:0000256" key="2">
    <source>
        <dbReference type="ARBA" id="ARBA00022490"/>
    </source>
</evidence>
<sequence>MSVSGTVKWFNSEKGFGFIAPDEGGADVFAHYSAIESSGYRSLEENQRVEFDIAQGPKGLQAENIRPV</sequence>
<dbReference type="PROSITE" id="PS00352">
    <property type="entry name" value="CSD_1"/>
    <property type="match status" value="1"/>
</dbReference>
<reference evidence="5 7" key="1">
    <citation type="submission" date="2014-03" db="EMBL/GenBank/DDBJ databases">
        <title>Draft Genome Sequences of 13 Willow Endophytes.</title>
        <authorList>
            <person name="Gan H.Y."/>
            <person name="Gan H.M."/>
            <person name="Savka M.A."/>
            <person name="Hudson A.O."/>
        </authorList>
    </citation>
    <scope>NUCLEOTIDE SEQUENCE [LARGE SCALE GENOMIC DNA]</scope>
    <source>
        <strain evidence="5 7">RIT293</strain>
    </source>
</reference>
<dbReference type="GO" id="GO:0003676">
    <property type="term" value="F:nucleic acid binding"/>
    <property type="evidence" value="ECO:0007669"/>
    <property type="project" value="InterPro"/>
</dbReference>
<dbReference type="EMBL" id="SMZX01000001">
    <property type="protein sequence ID" value="TDL45794.1"/>
    <property type="molecule type" value="Genomic_DNA"/>
</dbReference>
<dbReference type="Proteomes" id="UP000024001">
    <property type="component" value="Unassembled WGS sequence"/>
</dbReference>
<feature type="domain" description="CSD" evidence="4">
    <location>
        <begin position="2"/>
        <end position="67"/>
    </location>
</feature>
<evidence type="ECO:0000313" key="8">
    <source>
        <dbReference type="Proteomes" id="UP000295633"/>
    </source>
</evidence>
<dbReference type="InterPro" id="IPR012340">
    <property type="entry name" value="NA-bd_OB-fold"/>
</dbReference>
<evidence type="ECO:0000313" key="6">
    <source>
        <dbReference type="EMBL" id="TDL45794.1"/>
    </source>
</evidence>
<evidence type="ECO:0000256" key="1">
    <source>
        <dbReference type="ARBA" id="ARBA00004496"/>
    </source>
</evidence>